<accession>A0A6A4LKG1</accession>
<dbReference type="AlphaFoldDB" id="A0A6A4LKG1"/>
<evidence type="ECO:0000313" key="3">
    <source>
        <dbReference type="Proteomes" id="UP000428333"/>
    </source>
</evidence>
<reference evidence="2 3" key="1">
    <citation type="journal article" date="2019" name="Genome Biol. Evol.">
        <title>The Rhododendron genome and chromosomal organization provide insight into shared whole-genome duplications across the heath family (Ericaceae).</title>
        <authorList>
            <person name="Soza V.L."/>
            <person name="Lindsley D."/>
            <person name="Waalkes A."/>
            <person name="Ramage E."/>
            <person name="Patwardhan R.P."/>
            <person name="Burton J.N."/>
            <person name="Adey A."/>
            <person name="Kumar A."/>
            <person name="Qiu R."/>
            <person name="Shendure J."/>
            <person name="Hall B."/>
        </authorList>
    </citation>
    <scope>NUCLEOTIDE SEQUENCE [LARGE SCALE GENOMIC DNA]</scope>
    <source>
        <strain evidence="2">RSF 1966-606</strain>
    </source>
</reference>
<dbReference type="EMBL" id="QEFC01001793">
    <property type="protein sequence ID" value="KAE9455839.1"/>
    <property type="molecule type" value="Genomic_DNA"/>
</dbReference>
<feature type="compositionally biased region" description="Acidic residues" evidence="1">
    <location>
        <begin position="247"/>
        <end position="258"/>
    </location>
</feature>
<evidence type="ECO:0000256" key="1">
    <source>
        <dbReference type="SAM" id="MobiDB-lite"/>
    </source>
</evidence>
<proteinExistence type="predicted"/>
<organism evidence="2 3">
    <name type="scientific">Rhododendron williamsianum</name>
    <dbReference type="NCBI Taxonomy" id="262921"/>
    <lineage>
        <taxon>Eukaryota</taxon>
        <taxon>Viridiplantae</taxon>
        <taxon>Streptophyta</taxon>
        <taxon>Embryophyta</taxon>
        <taxon>Tracheophyta</taxon>
        <taxon>Spermatophyta</taxon>
        <taxon>Magnoliopsida</taxon>
        <taxon>eudicotyledons</taxon>
        <taxon>Gunneridae</taxon>
        <taxon>Pentapetalae</taxon>
        <taxon>asterids</taxon>
        <taxon>Ericales</taxon>
        <taxon>Ericaceae</taxon>
        <taxon>Ericoideae</taxon>
        <taxon>Rhodoreae</taxon>
        <taxon>Rhododendron</taxon>
    </lineage>
</organism>
<comment type="caution">
    <text evidence="2">The sequence shown here is derived from an EMBL/GenBank/DDBJ whole genome shotgun (WGS) entry which is preliminary data.</text>
</comment>
<name>A0A6A4LKG1_9ERIC</name>
<feature type="non-terminal residue" evidence="2">
    <location>
        <position position="1"/>
    </location>
</feature>
<feature type="region of interest" description="Disordered" evidence="1">
    <location>
        <begin position="229"/>
        <end position="358"/>
    </location>
</feature>
<feature type="compositionally biased region" description="Basic and acidic residues" evidence="1">
    <location>
        <begin position="259"/>
        <end position="281"/>
    </location>
</feature>
<dbReference type="Proteomes" id="UP000428333">
    <property type="component" value="Linkage Group LG07"/>
</dbReference>
<feature type="compositionally biased region" description="Polar residues" evidence="1">
    <location>
        <begin position="141"/>
        <end position="157"/>
    </location>
</feature>
<evidence type="ECO:0000313" key="2">
    <source>
        <dbReference type="EMBL" id="KAE9455839.1"/>
    </source>
</evidence>
<gene>
    <name evidence="2" type="ORF">C3L33_12256</name>
</gene>
<sequence length="460" mass="51378">MQPERQQTLRINVNAKAKTFHFKFKAIAILPTTSKLFPFPIKLNLKLKLCPSLLQSKKSEPHFPFPRRGKSLKSKFLWILGKIRPRPSKNKATASDETSNLGHPDAHFLSTQLRHFPFEEEEEAEDEVAKDDIAKEEKIEASSSRAPVETDQSNFTEEVQEPAEPYLSILSFPEEERDAPSILDYTPTYQGFIRQKETPTVIAEKPEQQEEGKVEEVLEDSFGEIPDILLSSLQRPLQGKFRLPREEDTDEEGEEVEEMPPKDIIGELERRKKKKQEEAKAKAVAKSGPSAQGLITKTSQPPGAKVPPPSSPASKRPQSSMTQTKDALAKKRQKTMATGSGEGGGLGEKGKSISDPQRALGDDEIARVVPNSAHYLLPKDLELHHESILVPLHYPQADKLWFMSMSNRVLPFERAACGGARVSVGADAPDLKLLDMEPEDLVELSAQMMLANFRFGVTTR</sequence>
<keyword evidence="3" id="KW-1185">Reference proteome</keyword>
<feature type="compositionally biased region" description="Polar residues" evidence="1">
    <location>
        <begin position="289"/>
        <end position="298"/>
    </location>
</feature>
<protein>
    <submittedName>
        <fullName evidence="2">Uncharacterized protein</fullName>
    </submittedName>
</protein>
<dbReference type="OrthoDB" id="1692153at2759"/>
<feature type="region of interest" description="Disordered" evidence="1">
    <location>
        <begin position="136"/>
        <end position="161"/>
    </location>
</feature>